<protein>
    <submittedName>
        <fullName evidence="1">Pep7p</fullName>
    </submittedName>
</protein>
<evidence type="ECO:0000313" key="2">
    <source>
        <dbReference type="Proteomes" id="UP000009009"/>
    </source>
</evidence>
<dbReference type="HOGENOM" id="CLU_1504285_0_0_1"/>
<proteinExistence type="predicted"/>
<reference evidence="1 2" key="1">
    <citation type="journal article" date="2012" name="FEMS Yeast Res.">
        <title>The genome sequence of the wine yeast VIN7 reveals an allotriploid hybrid genome with Saccharomyces cerevisiae and Saccharomyces kudriavzevii origins.</title>
        <authorList>
            <person name="Borneman A.R."/>
            <person name="Desany B.A."/>
            <person name="Riches D."/>
            <person name="Affourtit J.P."/>
            <person name="Forgan A.H."/>
            <person name="Pretorius I.S."/>
            <person name="Egholm M."/>
            <person name="Chambers P.J."/>
        </authorList>
    </citation>
    <scope>NUCLEOTIDE SEQUENCE [LARGE SCALE GENOMIC DNA]</scope>
    <source>
        <strain evidence="1 2">VIN7</strain>
    </source>
</reference>
<keyword evidence="2" id="KW-1185">Reference proteome</keyword>
<sequence>MLGRCLLQYNLPHFLQLVAPISLLKVLPHAWHRLFPFCNFSQWLLFNFCTLLSLRSAFFGLLLAKRLSLDPSESSLSLNPCSTSKCAFKACKLSNFFRQIGHETFSRSIIDRLPGISVNTPLEIILPSLDHKIGILEWYFIHFHFSIVSAKQITPPGTNSLTRMIPQSWLFDSDSLHIN</sequence>
<dbReference type="EMBL" id="AGVY01000176">
    <property type="protein sequence ID" value="EHN03005.1"/>
    <property type="molecule type" value="Genomic_DNA"/>
</dbReference>
<organism evidence="1 2">
    <name type="scientific">Saccharomyces cerevisiae x Saccharomyces kudriavzevii (strain VIN7)</name>
    <name type="common">Yeast</name>
    <dbReference type="NCBI Taxonomy" id="1095631"/>
    <lineage>
        <taxon>Eukaryota</taxon>
        <taxon>Fungi</taxon>
        <taxon>Dikarya</taxon>
        <taxon>Ascomycota</taxon>
        <taxon>Saccharomycotina</taxon>
        <taxon>Saccharomycetes</taxon>
        <taxon>Saccharomycetales</taxon>
        <taxon>Saccharomycetaceae</taxon>
        <taxon>Saccharomyces</taxon>
    </lineage>
</organism>
<gene>
    <name evidence="1" type="ORF">VIN7_6408</name>
</gene>
<name>H0GT59_SACCK</name>
<evidence type="ECO:0000313" key="1">
    <source>
        <dbReference type="EMBL" id="EHN03005.1"/>
    </source>
</evidence>
<accession>H0GT59</accession>
<dbReference type="AlphaFoldDB" id="H0GT59"/>
<dbReference type="Proteomes" id="UP000009009">
    <property type="component" value="Unassembled WGS sequence"/>
</dbReference>
<comment type="caution">
    <text evidence="1">The sequence shown here is derived from an EMBL/GenBank/DDBJ whole genome shotgun (WGS) entry which is preliminary data.</text>
</comment>